<keyword evidence="4" id="KW-0238">DNA-binding</keyword>
<evidence type="ECO:0000256" key="6">
    <source>
        <dbReference type="ARBA" id="ARBA00023242"/>
    </source>
</evidence>
<dbReference type="AlphaFoldDB" id="A0A9Q0CPP0"/>
<feature type="region of interest" description="Disordered" evidence="8">
    <location>
        <begin position="66"/>
        <end position="137"/>
    </location>
</feature>
<dbReference type="EMBL" id="JAMQYH010000002">
    <property type="protein sequence ID" value="KAJ1697877.1"/>
    <property type="molecule type" value="Genomic_DNA"/>
</dbReference>
<keyword evidence="12" id="KW-1185">Reference proteome</keyword>
<keyword evidence="5" id="KW-0804">Transcription</keyword>
<organism evidence="11 12">
    <name type="scientific">Rhynchospora breviuscula</name>
    <dbReference type="NCBI Taxonomy" id="2022672"/>
    <lineage>
        <taxon>Eukaryota</taxon>
        <taxon>Viridiplantae</taxon>
        <taxon>Streptophyta</taxon>
        <taxon>Embryophyta</taxon>
        <taxon>Tracheophyta</taxon>
        <taxon>Spermatophyta</taxon>
        <taxon>Magnoliopsida</taxon>
        <taxon>Liliopsida</taxon>
        <taxon>Poales</taxon>
        <taxon>Cyperaceae</taxon>
        <taxon>Cyperoideae</taxon>
        <taxon>Rhynchosporeae</taxon>
        <taxon>Rhynchospora</taxon>
    </lineage>
</organism>
<feature type="domain" description="BZIP" evidence="9">
    <location>
        <begin position="132"/>
        <end position="175"/>
    </location>
</feature>
<evidence type="ECO:0000313" key="12">
    <source>
        <dbReference type="Proteomes" id="UP001151287"/>
    </source>
</evidence>
<protein>
    <submittedName>
        <fullName evidence="11">Uncharacterized protein</fullName>
    </submittedName>
</protein>
<dbReference type="SMART" id="SM00338">
    <property type="entry name" value="BRLZ"/>
    <property type="match status" value="1"/>
</dbReference>
<evidence type="ECO:0000256" key="5">
    <source>
        <dbReference type="ARBA" id="ARBA00023163"/>
    </source>
</evidence>
<dbReference type="PROSITE" id="PS00036">
    <property type="entry name" value="BZIP_BASIC"/>
    <property type="match status" value="1"/>
</dbReference>
<gene>
    <name evidence="11" type="ORF">LUZ63_006389</name>
</gene>
<dbReference type="PANTHER" id="PTHR45693:SF13">
    <property type="entry name" value="TRANSCRIPTION FACTOR TGA10"/>
    <property type="match status" value="1"/>
</dbReference>
<dbReference type="Pfam" id="PF14144">
    <property type="entry name" value="DOG1"/>
    <property type="match status" value="1"/>
</dbReference>
<dbReference type="GO" id="GO:0006351">
    <property type="term" value="P:DNA-templated transcription"/>
    <property type="evidence" value="ECO:0007669"/>
    <property type="project" value="InterPro"/>
</dbReference>
<feature type="domain" description="DOG1" evidence="10">
    <location>
        <begin position="206"/>
        <end position="421"/>
    </location>
</feature>
<proteinExistence type="inferred from homology"/>
<feature type="compositionally biased region" description="Basic and acidic residues" evidence="8">
    <location>
        <begin position="126"/>
        <end position="135"/>
    </location>
</feature>
<dbReference type="GO" id="GO:0005634">
    <property type="term" value="C:nucleus"/>
    <property type="evidence" value="ECO:0007669"/>
    <property type="project" value="UniProtKB-SubCell"/>
</dbReference>
<reference evidence="11" key="1">
    <citation type="journal article" date="2022" name="Cell">
        <title>Repeat-based holocentromeres influence genome architecture and karyotype evolution.</title>
        <authorList>
            <person name="Hofstatter P.G."/>
            <person name="Thangavel G."/>
            <person name="Lux T."/>
            <person name="Neumann P."/>
            <person name="Vondrak T."/>
            <person name="Novak P."/>
            <person name="Zhang M."/>
            <person name="Costa L."/>
            <person name="Castellani M."/>
            <person name="Scott A."/>
            <person name="Toegelov H."/>
            <person name="Fuchs J."/>
            <person name="Mata-Sucre Y."/>
            <person name="Dias Y."/>
            <person name="Vanzela A.L.L."/>
            <person name="Huettel B."/>
            <person name="Almeida C.C.S."/>
            <person name="Simkova H."/>
            <person name="Souza G."/>
            <person name="Pedrosa-Harand A."/>
            <person name="Macas J."/>
            <person name="Mayer K.F.X."/>
            <person name="Houben A."/>
            <person name="Marques A."/>
        </authorList>
    </citation>
    <scope>NUCLEOTIDE SEQUENCE</scope>
    <source>
        <strain evidence="11">RhyBre1mFocal</strain>
    </source>
</reference>
<evidence type="ECO:0000256" key="2">
    <source>
        <dbReference type="ARBA" id="ARBA00007163"/>
    </source>
</evidence>
<evidence type="ECO:0000259" key="10">
    <source>
        <dbReference type="PROSITE" id="PS51806"/>
    </source>
</evidence>
<dbReference type="FunFam" id="1.20.5.170:FF:000019">
    <property type="entry name" value="BZIP family transcription factor"/>
    <property type="match status" value="1"/>
</dbReference>
<evidence type="ECO:0000256" key="3">
    <source>
        <dbReference type="ARBA" id="ARBA00023015"/>
    </source>
</evidence>
<evidence type="ECO:0000313" key="11">
    <source>
        <dbReference type="EMBL" id="KAJ1697877.1"/>
    </source>
</evidence>
<dbReference type="PROSITE" id="PS51806">
    <property type="entry name" value="DOG1"/>
    <property type="match status" value="1"/>
</dbReference>
<dbReference type="Pfam" id="PF00170">
    <property type="entry name" value="bZIP_1"/>
    <property type="match status" value="1"/>
</dbReference>
<comment type="similarity">
    <text evidence="2">Belongs to the bZIP family.</text>
</comment>
<feature type="coiled-coil region" evidence="7">
    <location>
        <begin position="153"/>
        <end position="180"/>
    </location>
</feature>
<evidence type="ECO:0000259" key="9">
    <source>
        <dbReference type="PROSITE" id="PS50217"/>
    </source>
</evidence>
<evidence type="ECO:0000256" key="1">
    <source>
        <dbReference type="ARBA" id="ARBA00004123"/>
    </source>
</evidence>
<feature type="compositionally biased region" description="Polar residues" evidence="8">
    <location>
        <begin position="70"/>
        <end position="83"/>
    </location>
</feature>
<dbReference type="OrthoDB" id="2015618at2759"/>
<evidence type="ECO:0000256" key="8">
    <source>
        <dbReference type="SAM" id="MobiDB-lite"/>
    </source>
</evidence>
<evidence type="ECO:0000256" key="7">
    <source>
        <dbReference type="SAM" id="Coils"/>
    </source>
</evidence>
<keyword evidence="6" id="KW-0539">Nucleus</keyword>
<dbReference type="Proteomes" id="UP001151287">
    <property type="component" value="Unassembled WGS sequence"/>
</dbReference>
<dbReference type="GO" id="GO:0043565">
    <property type="term" value="F:sequence-specific DNA binding"/>
    <property type="evidence" value="ECO:0007669"/>
    <property type="project" value="InterPro"/>
</dbReference>
<comment type="caution">
    <text evidence="11">The sequence shown here is derived from an EMBL/GenBank/DDBJ whole genome shotgun (WGS) entry which is preliminary data.</text>
</comment>
<dbReference type="PROSITE" id="PS50217">
    <property type="entry name" value="BZIP"/>
    <property type="match status" value="1"/>
</dbReference>
<comment type="subcellular location">
    <subcellularLocation>
        <location evidence="1">Nucleus</location>
    </subcellularLocation>
</comment>
<accession>A0A9Q0CPP0</accession>
<dbReference type="InterPro" id="IPR025422">
    <property type="entry name" value="TGA_domain"/>
</dbReference>
<dbReference type="PANTHER" id="PTHR45693">
    <property type="entry name" value="TRANSCRIPTION FACTOR TGA9"/>
    <property type="match status" value="1"/>
</dbReference>
<sequence>MSQPSSSLGKDYDMHELDEDIFKYLDGHDQSAFQENRRTSLTHYQTLNMFPSQPMHSVVPSAQAGEALANGSTSKNPITQSMGVTAAKRKSSDHAPPVSADQGNDCRPIVKREGSRKATTSSSEQDAPKTPDPKTLRRLAQNREAARKSRLRKKAYIQQLETSRLRLSQLEQDLQIARAQGAILGVSALPNDQGLPTISGALTPEATMFDMDYVRWMDDHHKLMCQLRAALEEHLPENQLQLLVDSALSHHEMLINIKGALARSDVFHLTTGTWMSPAERCFLWIGGCRPGELIKVVLRHVEPLTEQQIVAICNLQQSVQESEDALNHGLDAVYRSLSETVTSDVLTCSTIDVASFVGSLSVAMSKLSSLEAFVRQADSLRIQTLHRLHQILTVRQAARCFLAITEYFHRLRALSSLWISRPRQGGEFRN</sequence>
<dbReference type="SUPFAM" id="SSF57959">
    <property type="entry name" value="Leucine zipper domain"/>
    <property type="match status" value="1"/>
</dbReference>
<keyword evidence="7" id="KW-0175">Coiled coil</keyword>
<dbReference type="InterPro" id="IPR046347">
    <property type="entry name" value="bZIP_sf"/>
</dbReference>
<keyword evidence="3" id="KW-0805">Transcription regulation</keyword>
<dbReference type="GO" id="GO:0003700">
    <property type="term" value="F:DNA-binding transcription factor activity"/>
    <property type="evidence" value="ECO:0007669"/>
    <property type="project" value="InterPro"/>
</dbReference>
<evidence type="ECO:0000256" key="4">
    <source>
        <dbReference type="ARBA" id="ARBA00023125"/>
    </source>
</evidence>
<name>A0A9Q0CPP0_9POAL</name>
<dbReference type="InterPro" id="IPR004827">
    <property type="entry name" value="bZIP"/>
</dbReference>
<dbReference type="Gene3D" id="1.20.5.170">
    <property type="match status" value="1"/>
</dbReference>